<proteinExistence type="predicted"/>
<evidence type="ECO:0000256" key="1">
    <source>
        <dbReference type="SAM" id="MobiDB-lite"/>
    </source>
</evidence>
<keyword evidence="2" id="KW-0812">Transmembrane</keyword>
<gene>
    <name evidence="3" type="ORF">CCAE0312_LOCUS2196</name>
</gene>
<dbReference type="EMBL" id="HBGH01003978">
    <property type="protein sequence ID" value="CAD9229769.1"/>
    <property type="molecule type" value="Transcribed_RNA"/>
</dbReference>
<feature type="region of interest" description="Disordered" evidence="1">
    <location>
        <begin position="65"/>
        <end position="140"/>
    </location>
</feature>
<dbReference type="AlphaFoldDB" id="A0A7S1TBV6"/>
<protein>
    <submittedName>
        <fullName evidence="3">Uncharacterized protein</fullName>
    </submittedName>
</protein>
<feature type="transmembrane region" description="Helical" evidence="2">
    <location>
        <begin position="44"/>
        <end position="63"/>
    </location>
</feature>
<feature type="compositionally biased region" description="Basic and acidic residues" evidence="1">
    <location>
        <begin position="88"/>
        <end position="97"/>
    </location>
</feature>
<evidence type="ECO:0000313" key="3">
    <source>
        <dbReference type="EMBL" id="CAD9229769.1"/>
    </source>
</evidence>
<organism evidence="3">
    <name type="scientific">Compsopogon caeruleus</name>
    <dbReference type="NCBI Taxonomy" id="31354"/>
    <lineage>
        <taxon>Eukaryota</taxon>
        <taxon>Rhodophyta</taxon>
        <taxon>Compsopogonophyceae</taxon>
        <taxon>Compsopogonales</taxon>
        <taxon>Compsopogonaceae</taxon>
        <taxon>Compsopogon</taxon>
    </lineage>
</organism>
<sequence length="140" mass="15049">MEGVGFLCGSWRVGSRSERVSGRLCGRKMVRGSGSLQMMVMPAAQRQLIAICMASMALIVAGFQEEKKRSRKDKEEGAPGATQPNRKRAGEARRSPEGNRASAVAGSVDRPTTGTAAVFTPAHRRKGPIMVFRTRSPSTS</sequence>
<name>A0A7S1TBV6_9RHOD</name>
<reference evidence="3" key="1">
    <citation type="submission" date="2021-01" db="EMBL/GenBank/DDBJ databases">
        <authorList>
            <person name="Corre E."/>
            <person name="Pelletier E."/>
            <person name="Niang G."/>
            <person name="Scheremetjew M."/>
            <person name="Finn R."/>
            <person name="Kale V."/>
            <person name="Holt S."/>
            <person name="Cochrane G."/>
            <person name="Meng A."/>
            <person name="Brown T."/>
            <person name="Cohen L."/>
        </authorList>
    </citation>
    <scope>NUCLEOTIDE SEQUENCE</scope>
    <source>
        <strain evidence="3">SAG 36.94</strain>
    </source>
</reference>
<feature type="compositionally biased region" description="Basic and acidic residues" evidence="1">
    <location>
        <begin position="65"/>
        <end position="77"/>
    </location>
</feature>
<accession>A0A7S1TBV6</accession>
<keyword evidence="2" id="KW-1133">Transmembrane helix</keyword>
<evidence type="ECO:0000256" key="2">
    <source>
        <dbReference type="SAM" id="Phobius"/>
    </source>
</evidence>
<keyword evidence="2" id="KW-0472">Membrane</keyword>